<organism evidence="3 4">
    <name type="scientific">Arthrobotrys flagrans</name>
    <name type="common">Nematode-trapping fungus</name>
    <name type="synonym">Trichothecium flagrans</name>
    <dbReference type="NCBI Taxonomy" id="97331"/>
    <lineage>
        <taxon>Eukaryota</taxon>
        <taxon>Fungi</taxon>
        <taxon>Dikarya</taxon>
        <taxon>Ascomycota</taxon>
        <taxon>Pezizomycotina</taxon>
        <taxon>Orbiliomycetes</taxon>
        <taxon>Orbiliales</taxon>
        <taxon>Orbiliaceae</taxon>
        <taxon>Arthrobotrys</taxon>
    </lineage>
</organism>
<dbReference type="GeneID" id="93586989"/>
<dbReference type="Gene3D" id="1.10.510.10">
    <property type="entry name" value="Transferase(Phosphotransferase) domain 1"/>
    <property type="match status" value="1"/>
</dbReference>
<evidence type="ECO:0000256" key="1">
    <source>
        <dbReference type="SAM" id="MobiDB-lite"/>
    </source>
</evidence>
<accession>A0A437A5K3</accession>
<dbReference type="AlphaFoldDB" id="A0A437A5K3"/>
<reference evidence="3 4" key="1">
    <citation type="submission" date="2019-01" db="EMBL/GenBank/DDBJ databases">
        <title>Intercellular communication is required for trap formation in the nematode-trapping fungus Duddingtonia flagrans.</title>
        <authorList>
            <person name="Youssar L."/>
            <person name="Wernet V."/>
            <person name="Hensel N."/>
            <person name="Hildebrandt H.-G."/>
            <person name="Fischer R."/>
        </authorList>
    </citation>
    <scope>NUCLEOTIDE SEQUENCE [LARGE SCALE GENOMIC DNA]</scope>
    <source>
        <strain evidence="3 4">CBS H-5679</strain>
    </source>
</reference>
<gene>
    <name evidence="3" type="ORF">DFL_004678</name>
</gene>
<protein>
    <recommendedName>
        <fullName evidence="2">Protein kinase domain-containing protein</fullName>
    </recommendedName>
</protein>
<feature type="region of interest" description="Disordered" evidence="1">
    <location>
        <begin position="27"/>
        <end position="50"/>
    </location>
</feature>
<dbReference type="RefSeq" id="XP_067491943.1">
    <property type="nucleotide sequence ID" value="XM_067633811.1"/>
</dbReference>
<keyword evidence="4" id="KW-1185">Reference proteome</keyword>
<feature type="compositionally biased region" description="Basic and acidic residues" evidence="1">
    <location>
        <begin position="33"/>
        <end position="50"/>
    </location>
</feature>
<evidence type="ECO:0000313" key="4">
    <source>
        <dbReference type="Proteomes" id="UP000283090"/>
    </source>
</evidence>
<dbReference type="Proteomes" id="UP000283090">
    <property type="component" value="Unassembled WGS sequence"/>
</dbReference>
<evidence type="ECO:0000259" key="2">
    <source>
        <dbReference type="Pfam" id="PF00069"/>
    </source>
</evidence>
<dbReference type="OrthoDB" id="5398349at2759"/>
<comment type="caution">
    <text evidence="3">The sequence shown here is derived from an EMBL/GenBank/DDBJ whole genome shotgun (WGS) entry which is preliminary data.</text>
</comment>
<name>A0A437A5K3_ARTFL</name>
<dbReference type="SUPFAM" id="SSF56112">
    <property type="entry name" value="Protein kinase-like (PK-like)"/>
    <property type="match status" value="1"/>
</dbReference>
<dbReference type="EMBL" id="SAEB01000006">
    <property type="protein sequence ID" value="RVD86399.1"/>
    <property type="molecule type" value="Genomic_DNA"/>
</dbReference>
<dbReference type="GO" id="GO:0005524">
    <property type="term" value="F:ATP binding"/>
    <property type="evidence" value="ECO:0007669"/>
    <property type="project" value="InterPro"/>
</dbReference>
<evidence type="ECO:0000313" key="3">
    <source>
        <dbReference type="EMBL" id="RVD86399.1"/>
    </source>
</evidence>
<dbReference type="VEuPathDB" id="FungiDB:DFL_004678"/>
<dbReference type="InterPro" id="IPR011009">
    <property type="entry name" value="Kinase-like_dom_sf"/>
</dbReference>
<dbReference type="InterPro" id="IPR000719">
    <property type="entry name" value="Prot_kinase_dom"/>
</dbReference>
<dbReference type="Pfam" id="PF00069">
    <property type="entry name" value="Pkinase"/>
    <property type="match status" value="1"/>
</dbReference>
<sequence>MAQCQLQSLIQGLNPATNGIPAGAVQTWQPSDPKQDLRQGRSRPEHQHYSFPKSELRKFIEELHDDTLRGLLLPTCNCDFCKRNMSSAMFNVNVIAAKYPKAGFPVSYLKELILKSYLSTFVWLIANGIPWYILYLLHNEAEDTPNASAKTSLDRFNLGVLDASQKPQRSYKDDRYRIESCMGGVKFVLYIDEQRARKSKTGVLDDEKYRTLMSSHPQYFMKDLFSERVHRFEDHDSVPILAEIKKLDRKGGEASIYFVNIEGNEVLPQATTSKSRPFVLKTFIDRAQGVREWCAVMDAILILSKASVSNILTPLSAFFYRNWFCILYPRGICSLEEYLTCTKPSIRPKFEITPEKLWHQLTKIATTLGLLHDNGHYHLDLTLANLLIFDNGALMIGDFGEMGVPSPSPHLSLIKKLGVTDLETYPGELNETRIGNPLTRTLSDEFRSQNNNTKEGFQLQLKSYDLGCFGRICFEAAAYTTLGLPRSKLYMHLNEERDPSIRLGSFYQRCEPTRTLLKKPIVDRLLNELALATYPLGSPSSENIQSVEKSRERIDYRKLSNIIGNLISPDIKARLDEGFELGNKLLQCFPRRERPLHNTVPIAKGTAPAAPEEVSHCYPTSLKKSRMRVILEYYKRAKKLQTPGEAPSKCEIAVKEKGFHRYPSAPRWLRFLRPRPSDPPAAMEMILGVPGEEEVRDRDQSLPNLIDGEFKSTTRSHTTNFVDGETVGCLPRMASKLITRLHAIKLI</sequence>
<proteinExistence type="predicted"/>
<dbReference type="GO" id="GO:0004672">
    <property type="term" value="F:protein kinase activity"/>
    <property type="evidence" value="ECO:0007669"/>
    <property type="project" value="InterPro"/>
</dbReference>
<feature type="domain" description="Protein kinase" evidence="2">
    <location>
        <begin position="272"/>
        <end position="400"/>
    </location>
</feature>